<proteinExistence type="predicted"/>
<name>A0A3A5KYT4_9HYPH</name>
<reference evidence="1 2" key="1">
    <citation type="submission" date="2018-09" db="EMBL/GenBank/DDBJ databases">
        <title>Mesorhizobium carmichaelinearum sp. nov. isolated from Carmichaelinea spp. root nodules in New Zealand.</title>
        <authorList>
            <person name="De Meyer S.E."/>
        </authorList>
    </citation>
    <scope>NUCLEOTIDE SEQUENCE [LARGE SCALE GENOMIC DNA]</scope>
    <source>
        <strain evidence="1 2">ICMP19557</strain>
    </source>
</reference>
<sequence length="72" mass="8118">MTGDTRPMTIGQQAEFIDQIAARCVMRDGSDAVETHMTVTKKEAEDLRLIAARLRRIAPHEDAIKHMVTGRR</sequence>
<dbReference type="EMBL" id="QZWZ01000002">
    <property type="protein sequence ID" value="RJT42025.1"/>
    <property type="molecule type" value="Genomic_DNA"/>
</dbReference>
<comment type="caution">
    <text evidence="1">The sequence shown here is derived from an EMBL/GenBank/DDBJ whole genome shotgun (WGS) entry which is preliminary data.</text>
</comment>
<gene>
    <name evidence="1" type="ORF">D3227_04940</name>
</gene>
<organism evidence="1 2">
    <name type="scientific">Mesorhizobium waimense</name>
    <dbReference type="NCBI Taxonomy" id="1300307"/>
    <lineage>
        <taxon>Bacteria</taxon>
        <taxon>Pseudomonadati</taxon>
        <taxon>Pseudomonadota</taxon>
        <taxon>Alphaproteobacteria</taxon>
        <taxon>Hyphomicrobiales</taxon>
        <taxon>Phyllobacteriaceae</taxon>
        <taxon>Mesorhizobium</taxon>
    </lineage>
</organism>
<keyword evidence="2" id="KW-1185">Reference proteome</keyword>
<dbReference type="RefSeq" id="WP_120012981.1">
    <property type="nucleotide sequence ID" value="NZ_QZWZ01000002.1"/>
</dbReference>
<accession>A0A3A5KYT4</accession>
<dbReference type="Proteomes" id="UP000272706">
    <property type="component" value="Unassembled WGS sequence"/>
</dbReference>
<dbReference type="AlphaFoldDB" id="A0A3A5KYT4"/>
<protein>
    <submittedName>
        <fullName evidence="1">Uncharacterized protein</fullName>
    </submittedName>
</protein>
<evidence type="ECO:0000313" key="1">
    <source>
        <dbReference type="EMBL" id="RJT42025.1"/>
    </source>
</evidence>
<evidence type="ECO:0000313" key="2">
    <source>
        <dbReference type="Proteomes" id="UP000272706"/>
    </source>
</evidence>